<protein>
    <submittedName>
        <fullName evidence="2">Uncharacterized protein</fullName>
    </submittedName>
</protein>
<comment type="caution">
    <text evidence="2">The sequence shown here is derived from an EMBL/GenBank/DDBJ whole genome shotgun (WGS) entry which is preliminary data.</text>
</comment>
<accession>A0ABD1ZK23</accession>
<organism evidence="2 3">
    <name type="scientific">Riccia fluitans</name>
    <dbReference type="NCBI Taxonomy" id="41844"/>
    <lineage>
        <taxon>Eukaryota</taxon>
        <taxon>Viridiplantae</taxon>
        <taxon>Streptophyta</taxon>
        <taxon>Embryophyta</taxon>
        <taxon>Marchantiophyta</taxon>
        <taxon>Marchantiopsida</taxon>
        <taxon>Marchantiidae</taxon>
        <taxon>Marchantiales</taxon>
        <taxon>Ricciaceae</taxon>
        <taxon>Riccia</taxon>
    </lineage>
</organism>
<feature type="compositionally biased region" description="Polar residues" evidence="1">
    <location>
        <begin position="80"/>
        <end position="95"/>
    </location>
</feature>
<evidence type="ECO:0000313" key="2">
    <source>
        <dbReference type="EMBL" id="KAL2651812.1"/>
    </source>
</evidence>
<proteinExistence type="predicted"/>
<name>A0ABD1ZK23_9MARC</name>
<feature type="compositionally biased region" description="Basic and acidic residues" evidence="1">
    <location>
        <begin position="1"/>
        <end position="13"/>
    </location>
</feature>
<evidence type="ECO:0000256" key="1">
    <source>
        <dbReference type="SAM" id="MobiDB-lite"/>
    </source>
</evidence>
<feature type="region of interest" description="Disordered" evidence="1">
    <location>
        <begin position="78"/>
        <end position="109"/>
    </location>
</feature>
<dbReference type="EMBL" id="JBHFFA010000001">
    <property type="protein sequence ID" value="KAL2651812.1"/>
    <property type="molecule type" value="Genomic_DNA"/>
</dbReference>
<evidence type="ECO:0000313" key="3">
    <source>
        <dbReference type="Proteomes" id="UP001605036"/>
    </source>
</evidence>
<gene>
    <name evidence="2" type="ORF">R1flu_019940</name>
</gene>
<reference evidence="2 3" key="1">
    <citation type="submission" date="2024-09" db="EMBL/GenBank/DDBJ databases">
        <title>Chromosome-scale assembly of Riccia fluitans.</title>
        <authorList>
            <person name="Paukszto L."/>
            <person name="Sawicki J."/>
            <person name="Karawczyk K."/>
            <person name="Piernik-Szablinska J."/>
            <person name="Szczecinska M."/>
            <person name="Mazdziarz M."/>
        </authorList>
    </citation>
    <scope>NUCLEOTIDE SEQUENCE [LARGE SCALE GENOMIC DNA]</scope>
    <source>
        <strain evidence="2">Rf_01</strain>
        <tissue evidence="2">Aerial parts of the thallus</tissue>
    </source>
</reference>
<feature type="region of interest" description="Disordered" evidence="1">
    <location>
        <begin position="1"/>
        <end position="25"/>
    </location>
</feature>
<dbReference type="Proteomes" id="UP001605036">
    <property type="component" value="Unassembled WGS sequence"/>
</dbReference>
<dbReference type="AlphaFoldDB" id="A0ABD1ZK23"/>
<keyword evidence="3" id="KW-1185">Reference proteome</keyword>
<sequence length="109" mass="11998">MYARREGGDDELKNLLPAPHRKSAAPEILPLCTDHQEPQASSREENGIPPSTTTAFLCLKIKVGLVVFKLLVRLIAHPSAPNSDHQTANSSQLPQPTRPKPHKAIRHTL</sequence>
<feature type="compositionally biased region" description="Basic residues" evidence="1">
    <location>
        <begin position="99"/>
        <end position="109"/>
    </location>
</feature>